<proteinExistence type="predicted"/>
<dbReference type="Gene3D" id="1.10.1220.10">
    <property type="entry name" value="Met repressor-like"/>
    <property type="match status" value="1"/>
</dbReference>
<organism evidence="1 2">
    <name type="scientific">Nitrosotalea devaniterrae</name>
    <dbReference type="NCBI Taxonomy" id="1078905"/>
    <lineage>
        <taxon>Archaea</taxon>
        <taxon>Nitrososphaerota</taxon>
        <taxon>Nitrososphaeria</taxon>
        <taxon>Nitrosotaleales</taxon>
        <taxon>Nitrosotaleaceae</taxon>
        <taxon>Nitrosotalea</taxon>
    </lineage>
</organism>
<evidence type="ECO:0008006" key="3">
    <source>
        <dbReference type="Google" id="ProtNLM"/>
    </source>
</evidence>
<keyword evidence="2" id="KW-1185">Reference proteome</keyword>
<dbReference type="Proteomes" id="UP000196239">
    <property type="component" value="Chromosome 1"/>
</dbReference>
<sequence length="45" mass="5365">MVKVKLSITVDEDLIKWLDLQIKKKKYANRSHGFEYSLTQLKNNQ</sequence>
<protein>
    <recommendedName>
        <fullName evidence="3">Ribbon-helix-helix protein CopG domain-containing protein</fullName>
    </recommendedName>
</protein>
<accession>A0A128A649</accession>
<dbReference type="InterPro" id="IPR010985">
    <property type="entry name" value="Ribbon_hlx_hlx"/>
</dbReference>
<name>A0A128A649_9ARCH</name>
<reference evidence="2" key="1">
    <citation type="submission" date="2015-10" db="EMBL/GenBank/DDBJ databases">
        <authorList>
            <person name="Lehtovirta-Morley L.E."/>
            <person name="Vieille C."/>
        </authorList>
    </citation>
    <scope>NUCLEOTIDE SEQUENCE [LARGE SCALE GENOMIC DNA]</scope>
</reference>
<dbReference type="SUPFAM" id="SSF47598">
    <property type="entry name" value="Ribbon-helix-helix"/>
    <property type="match status" value="1"/>
</dbReference>
<dbReference type="GO" id="GO:0006355">
    <property type="term" value="P:regulation of DNA-templated transcription"/>
    <property type="evidence" value="ECO:0007669"/>
    <property type="project" value="InterPro"/>
</dbReference>
<dbReference type="KEGG" id="ndv:NDEV_2046"/>
<dbReference type="EMBL" id="LN890280">
    <property type="protein sequence ID" value="CUR52808.1"/>
    <property type="molecule type" value="Genomic_DNA"/>
</dbReference>
<evidence type="ECO:0000313" key="2">
    <source>
        <dbReference type="Proteomes" id="UP000196239"/>
    </source>
</evidence>
<dbReference type="InterPro" id="IPR013321">
    <property type="entry name" value="Arc_rbn_hlx_hlx"/>
</dbReference>
<dbReference type="CDD" id="cd22231">
    <property type="entry name" value="RHH_NikR_HicB-like"/>
    <property type="match status" value="1"/>
</dbReference>
<evidence type="ECO:0000313" key="1">
    <source>
        <dbReference type="EMBL" id="CUR52808.1"/>
    </source>
</evidence>
<dbReference type="AlphaFoldDB" id="A0A128A649"/>
<gene>
    <name evidence="1" type="ORF">NDEV_2046</name>
</gene>